<dbReference type="InterPro" id="IPR032474">
    <property type="entry name" value="Argonaute_N"/>
</dbReference>
<dbReference type="OrthoDB" id="1722920at2759"/>
<sequence length="83" mass="9592">MLSLTSSYFRNLILAYDGKKSAFAAGALPFVSREFVVKITEQDGREQEFKVRIKFAAKKDLHYLRLFMLGYQQDNPQETIQAL</sequence>
<keyword evidence="3" id="KW-1185">Reference proteome</keyword>
<proteinExistence type="predicted"/>
<dbReference type="AlphaFoldDB" id="A0A2U1QN97"/>
<dbReference type="Proteomes" id="UP000245207">
    <property type="component" value="Unassembled WGS sequence"/>
</dbReference>
<gene>
    <name evidence="2" type="ORF">CTI12_AA007490</name>
</gene>
<name>A0A2U1QN97_ARTAN</name>
<comment type="caution">
    <text evidence="2">The sequence shown here is derived from an EMBL/GenBank/DDBJ whole genome shotgun (WGS) entry which is preliminary data.</text>
</comment>
<reference evidence="2 3" key="1">
    <citation type="journal article" date="2018" name="Mol. Plant">
        <title>The genome of Artemisia annua provides insight into the evolution of Asteraceae family and artemisinin biosynthesis.</title>
        <authorList>
            <person name="Shen Q."/>
            <person name="Zhang L."/>
            <person name="Liao Z."/>
            <person name="Wang S."/>
            <person name="Yan T."/>
            <person name="Shi P."/>
            <person name="Liu M."/>
            <person name="Fu X."/>
            <person name="Pan Q."/>
            <person name="Wang Y."/>
            <person name="Lv Z."/>
            <person name="Lu X."/>
            <person name="Zhang F."/>
            <person name="Jiang W."/>
            <person name="Ma Y."/>
            <person name="Chen M."/>
            <person name="Hao X."/>
            <person name="Li L."/>
            <person name="Tang Y."/>
            <person name="Lv G."/>
            <person name="Zhou Y."/>
            <person name="Sun X."/>
            <person name="Brodelius P.E."/>
            <person name="Rose J.K.C."/>
            <person name="Tang K."/>
        </authorList>
    </citation>
    <scope>NUCLEOTIDE SEQUENCE [LARGE SCALE GENOMIC DNA]</scope>
    <source>
        <strain evidence="3">cv. Huhao1</strain>
        <tissue evidence="2">Leaf</tissue>
    </source>
</reference>
<organism evidence="2 3">
    <name type="scientific">Artemisia annua</name>
    <name type="common">Sweet wormwood</name>
    <dbReference type="NCBI Taxonomy" id="35608"/>
    <lineage>
        <taxon>Eukaryota</taxon>
        <taxon>Viridiplantae</taxon>
        <taxon>Streptophyta</taxon>
        <taxon>Embryophyta</taxon>
        <taxon>Tracheophyta</taxon>
        <taxon>Spermatophyta</taxon>
        <taxon>Magnoliopsida</taxon>
        <taxon>eudicotyledons</taxon>
        <taxon>Gunneridae</taxon>
        <taxon>Pentapetalae</taxon>
        <taxon>asterids</taxon>
        <taxon>campanulids</taxon>
        <taxon>Asterales</taxon>
        <taxon>Asteraceae</taxon>
        <taxon>Asteroideae</taxon>
        <taxon>Anthemideae</taxon>
        <taxon>Artemisiinae</taxon>
        <taxon>Artemisia</taxon>
    </lineage>
</organism>
<evidence type="ECO:0000259" key="1">
    <source>
        <dbReference type="Pfam" id="PF16486"/>
    </source>
</evidence>
<evidence type="ECO:0000313" key="2">
    <source>
        <dbReference type="EMBL" id="PWA99479.1"/>
    </source>
</evidence>
<dbReference type="Pfam" id="PF16486">
    <property type="entry name" value="ArgoN"/>
    <property type="match status" value="1"/>
</dbReference>
<dbReference type="STRING" id="35608.A0A2U1QN97"/>
<feature type="domain" description="Protein argonaute N-terminal" evidence="1">
    <location>
        <begin position="8"/>
        <end position="83"/>
    </location>
</feature>
<protein>
    <submittedName>
        <fullName evidence="2">Argonaute family protein</fullName>
    </submittedName>
</protein>
<evidence type="ECO:0000313" key="3">
    <source>
        <dbReference type="Proteomes" id="UP000245207"/>
    </source>
</evidence>
<accession>A0A2U1QN97</accession>
<dbReference type="EMBL" id="PKPP01000018">
    <property type="protein sequence ID" value="PWA99479.1"/>
    <property type="molecule type" value="Genomic_DNA"/>
</dbReference>